<dbReference type="KEGG" id="icp:ICMP_193"/>
<evidence type="ECO:0000259" key="9">
    <source>
        <dbReference type="SMART" id="SM00977"/>
    </source>
</evidence>
<dbReference type="NCBIfam" id="TIGR02432">
    <property type="entry name" value="lysidine_TilS_N"/>
    <property type="match status" value="1"/>
</dbReference>
<dbReference type="NCBIfam" id="TIGR02433">
    <property type="entry name" value="lysidine_TilS_C"/>
    <property type="match status" value="1"/>
</dbReference>
<organism evidence="10 11">
    <name type="scientific">Candidatus Ishikawaella capsulata Mpkobe</name>
    <dbReference type="NCBI Taxonomy" id="476281"/>
    <lineage>
        <taxon>Bacteria</taxon>
        <taxon>Pseudomonadati</taxon>
        <taxon>Pseudomonadota</taxon>
        <taxon>Gammaproteobacteria</taxon>
        <taxon>Enterobacterales</taxon>
        <taxon>Enterobacteriaceae</taxon>
        <taxon>Candidatus Ishikawella</taxon>
    </lineage>
</organism>
<keyword evidence="5 8" id="KW-0547">Nucleotide-binding</keyword>
<dbReference type="PANTHER" id="PTHR43033">
    <property type="entry name" value="TRNA(ILE)-LYSIDINE SYNTHASE-RELATED"/>
    <property type="match status" value="1"/>
</dbReference>
<keyword evidence="6 8" id="KW-0067">ATP-binding</keyword>
<dbReference type="EMBL" id="AP010872">
    <property type="protein sequence ID" value="BAH83053.1"/>
    <property type="molecule type" value="Genomic_DNA"/>
</dbReference>
<dbReference type="HOGENOM" id="CLU_018869_2_0_6"/>
<dbReference type="InterPro" id="IPR012796">
    <property type="entry name" value="Lysidine-tRNA-synth_C"/>
</dbReference>
<dbReference type="InterPro" id="IPR012795">
    <property type="entry name" value="tRNA_Ile_lys_synt_N"/>
</dbReference>
<evidence type="ECO:0000256" key="8">
    <source>
        <dbReference type="HAMAP-Rule" id="MF_01161"/>
    </source>
</evidence>
<dbReference type="Pfam" id="PF09179">
    <property type="entry name" value="TilS"/>
    <property type="match status" value="1"/>
</dbReference>
<dbReference type="InterPro" id="IPR015262">
    <property type="entry name" value="tRNA_Ile_lys_synt_subst-bd"/>
</dbReference>
<dbReference type="Pfam" id="PF11734">
    <property type="entry name" value="TilS_C"/>
    <property type="match status" value="1"/>
</dbReference>
<dbReference type="Proteomes" id="UP000061704">
    <property type="component" value="Chromosome"/>
</dbReference>
<evidence type="ECO:0000256" key="7">
    <source>
        <dbReference type="ARBA" id="ARBA00048539"/>
    </source>
</evidence>
<evidence type="ECO:0000256" key="6">
    <source>
        <dbReference type="ARBA" id="ARBA00022840"/>
    </source>
</evidence>
<dbReference type="GO" id="GO:0032267">
    <property type="term" value="F:tRNA(Ile)-lysidine synthase activity"/>
    <property type="evidence" value="ECO:0007669"/>
    <property type="project" value="UniProtKB-EC"/>
</dbReference>
<dbReference type="GO" id="GO:0005737">
    <property type="term" value="C:cytoplasm"/>
    <property type="evidence" value="ECO:0007669"/>
    <property type="project" value="UniProtKB-SubCell"/>
</dbReference>
<dbReference type="CDD" id="cd01992">
    <property type="entry name" value="TilS_N"/>
    <property type="match status" value="1"/>
</dbReference>
<evidence type="ECO:0000256" key="5">
    <source>
        <dbReference type="ARBA" id="ARBA00022741"/>
    </source>
</evidence>
<feature type="domain" description="Lysidine-tRNA(Ile) synthetase C-terminal" evidence="9">
    <location>
        <begin position="361"/>
        <end position="432"/>
    </location>
</feature>
<dbReference type="SMART" id="SM00977">
    <property type="entry name" value="TilS_C"/>
    <property type="match status" value="1"/>
</dbReference>
<proteinExistence type="inferred from homology"/>
<protein>
    <recommendedName>
        <fullName evidence="8">tRNA(Ile)-lysidine synthase</fullName>
        <ecNumber evidence="8">6.3.4.19</ecNumber>
    </recommendedName>
    <alternativeName>
        <fullName evidence="8">tRNA(Ile)-2-lysyl-cytidine synthase</fullName>
    </alternativeName>
    <alternativeName>
        <fullName evidence="8">tRNA(Ile)-lysidine synthetase</fullName>
    </alternativeName>
</protein>
<evidence type="ECO:0000256" key="4">
    <source>
        <dbReference type="ARBA" id="ARBA00022694"/>
    </source>
</evidence>
<keyword evidence="11" id="KW-1185">Reference proteome</keyword>
<dbReference type="EC" id="6.3.4.19" evidence="8"/>
<dbReference type="InterPro" id="IPR012094">
    <property type="entry name" value="tRNA_Ile_lys_synt"/>
</dbReference>
<evidence type="ECO:0000256" key="2">
    <source>
        <dbReference type="ARBA" id="ARBA00022490"/>
    </source>
</evidence>
<feature type="binding site" evidence="8">
    <location>
        <begin position="26"/>
        <end position="31"/>
    </location>
    <ligand>
        <name>ATP</name>
        <dbReference type="ChEBI" id="CHEBI:30616"/>
    </ligand>
</feature>
<dbReference type="AlphaFoldDB" id="C5WCJ7"/>
<comment type="subcellular location">
    <subcellularLocation>
        <location evidence="1 8">Cytoplasm</location>
    </subcellularLocation>
</comment>
<dbReference type="GO" id="GO:0006400">
    <property type="term" value="P:tRNA modification"/>
    <property type="evidence" value="ECO:0007669"/>
    <property type="project" value="UniProtKB-UniRule"/>
</dbReference>
<reference evidence="10 11" key="1">
    <citation type="journal article" date="2011" name="Genome Biol. Evol.">
        <title>Reductive evolution of bacterial genome in insect gut environment.</title>
        <authorList>
            <person name="Nikoh N."/>
            <person name="Hosokawa T."/>
            <person name="Ohshima K."/>
            <person name="Hattori M."/>
            <person name="Fukatsu T."/>
        </authorList>
    </citation>
    <scope>NUCLEOTIDE SEQUENCE [LARGE SCALE GENOMIC DNA]</scope>
    <source>
        <strain evidence="10 11">Mpkobe</strain>
    </source>
</reference>
<dbReference type="SUPFAM" id="SSF56037">
    <property type="entry name" value="PheT/TilS domain"/>
    <property type="match status" value="1"/>
</dbReference>
<comment type="catalytic activity">
    <reaction evidence="7 8">
        <text>cytidine(34) in tRNA(Ile2) + L-lysine + ATP = lysidine(34) in tRNA(Ile2) + AMP + diphosphate + H(+)</text>
        <dbReference type="Rhea" id="RHEA:43744"/>
        <dbReference type="Rhea" id="RHEA-COMP:10625"/>
        <dbReference type="Rhea" id="RHEA-COMP:10670"/>
        <dbReference type="ChEBI" id="CHEBI:15378"/>
        <dbReference type="ChEBI" id="CHEBI:30616"/>
        <dbReference type="ChEBI" id="CHEBI:32551"/>
        <dbReference type="ChEBI" id="CHEBI:33019"/>
        <dbReference type="ChEBI" id="CHEBI:82748"/>
        <dbReference type="ChEBI" id="CHEBI:83665"/>
        <dbReference type="ChEBI" id="CHEBI:456215"/>
        <dbReference type="EC" id="6.3.4.19"/>
    </reaction>
</comment>
<dbReference type="InterPro" id="IPR014729">
    <property type="entry name" value="Rossmann-like_a/b/a_fold"/>
</dbReference>
<keyword evidence="3 8" id="KW-0436">Ligase</keyword>
<comment type="domain">
    <text evidence="8">The N-terminal region contains the highly conserved SGGXDS motif, predicted to be a P-loop motif involved in ATP binding.</text>
</comment>
<evidence type="ECO:0000313" key="10">
    <source>
        <dbReference type="EMBL" id="BAH83053.1"/>
    </source>
</evidence>
<name>C5WCJ7_9ENTR</name>
<dbReference type="Gene3D" id="3.40.50.620">
    <property type="entry name" value="HUPs"/>
    <property type="match status" value="1"/>
</dbReference>
<dbReference type="STRING" id="476281.ICMP_193"/>
<dbReference type="GO" id="GO:0005524">
    <property type="term" value="F:ATP binding"/>
    <property type="evidence" value="ECO:0007669"/>
    <property type="project" value="UniProtKB-UniRule"/>
</dbReference>
<dbReference type="InterPro" id="IPR011063">
    <property type="entry name" value="TilS/TtcA_N"/>
</dbReference>
<comment type="similarity">
    <text evidence="8">Belongs to the tRNA(Ile)-lysidine synthase family.</text>
</comment>
<dbReference type="Gene3D" id="1.20.59.20">
    <property type="match status" value="1"/>
</dbReference>
<gene>
    <name evidence="8 10" type="primary">tilS</name>
    <name evidence="10" type="ORF">ICMP_193</name>
</gene>
<evidence type="ECO:0000256" key="1">
    <source>
        <dbReference type="ARBA" id="ARBA00004496"/>
    </source>
</evidence>
<evidence type="ECO:0000256" key="3">
    <source>
        <dbReference type="ARBA" id="ARBA00022598"/>
    </source>
</evidence>
<dbReference type="SUPFAM" id="SSF82829">
    <property type="entry name" value="MesJ substrate recognition domain-like"/>
    <property type="match status" value="1"/>
</dbReference>
<accession>C5WCJ7</accession>
<dbReference type="HAMAP" id="MF_01161">
    <property type="entry name" value="tRNA_Ile_lys_synt"/>
    <property type="match status" value="1"/>
</dbReference>
<evidence type="ECO:0000313" key="11">
    <source>
        <dbReference type="Proteomes" id="UP000061704"/>
    </source>
</evidence>
<keyword evidence="2 8" id="KW-0963">Cytoplasm</keyword>
<comment type="function">
    <text evidence="8">Ligates lysine onto the cytidine present at position 34 of the AUA codon-specific tRNA(Ile) that contains the anticodon CAU, in an ATP-dependent manner. Cytidine is converted to lysidine, thus changing the amino acid specificity of the tRNA from methionine to isoleucine.</text>
</comment>
<dbReference type="SUPFAM" id="SSF52402">
    <property type="entry name" value="Adenine nucleotide alpha hydrolases-like"/>
    <property type="match status" value="1"/>
</dbReference>
<keyword evidence="4 8" id="KW-0819">tRNA processing</keyword>
<dbReference type="PANTHER" id="PTHR43033:SF1">
    <property type="entry name" value="TRNA(ILE)-LYSIDINE SYNTHASE-RELATED"/>
    <property type="match status" value="1"/>
</dbReference>
<sequence length="439" mass="51656">MDNIMPLSHLDILSAIPYRSFVIAFSGGLDSTVLLHQMMLWQKNFIKIRALHVHHGLSYSANYWVKHCLNICNIWNIKCDILYIKIDQRDGGIEASSRKSRYQAIKNNLNKGEVLLTGHHLDDQCETFFLALKRGSGPTGLSAMSPHIMLGDVPLIRPMLSFSKTQLKLWAKNYQLQWIEDESNNNERYDRNFLRKNILPSLIQRWPYFLKTTSRSAALCREQEELLDELLAEELYKLIQPDKSLLFTPMLTMSMVKRNALLRRWLVKYGFIRPDRDQLIQIWKNIVLSRSDSQARFKMGNYEIRRYKNLIFFIPIRYSLQNCVLHWSNTKIPLKLPQNLGLLYCHSCNPEFRLPKSDENIYIRFQIKGKYGLLGRIGKRTIKEIWQEKNIPPWERPYIPMIYYNDILIGTPGLFTTNEGSAQGLTGWQIQWYKNFNFL</sequence>
<dbReference type="Pfam" id="PF01171">
    <property type="entry name" value="ATP_bind_3"/>
    <property type="match status" value="1"/>
</dbReference>